<dbReference type="Pfam" id="PF02958">
    <property type="entry name" value="EcKL"/>
    <property type="match status" value="1"/>
</dbReference>
<evidence type="ECO:0000313" key="3">
    <source>
        <dbReference type="Proteomes" id="UP000091820"/>
    </source>
</evidence>
<evidence type="ECO:0000259" key="1">
    <source>
        <dbReference type="SMART" id="SM00587"/>
    </source>
</evidence>
<dbReference type="Gene3D" id="3.90.1200.10">
    <property type="match status" value="1"/>
</dbReference>
<protein>
    <submittedName>
        <fullName evidence="2">CHK domain-containing protein</fullName>
    </submittedName>
</protein>
<name>A0A1A9X5H2_9MUSC</name>
<proteinExistence type="predicted"/>
<dbReference type="InterPro" id="IPR015897">
    <property type="entry name" value="CHK_kinase-like"/>
</dbReference>
<accession>A0A1A9X5H2</accession>
<reference evidence="3" key="1">
    <citation type="submission" date="2014-03" db="EMBL/GenBank/DDBJ databases">
        <authorList>
            <person name="Aksoy S."/>
            <person name="Warren W."/>
            <person name="Wilson R.K."/>
        </authorList>
    </citation>
    <scope>NUCLEOTIDE SEQUENCE [LARGE SCALE GENOMIC DNA]</scope>
    <source>
        <strain evidence="3">IAEA</strain>
    </source>
</reference>
<dbReference type="Proteomes" id="UP000091820">
    <property type="component" value="Unassembled WGS sequence"/>
</dbReference>
<dbReference type="STRING" id="37001.A0A1A9X5H2"/>
<dbReference type="SMART" id="SM00587">
    <property type="entry name" value="CHK"/>
    <property type="match status" value="1"/>
</dbReference>
<evidence type="ECO:0000313" key="2">
    <source>
        <dbReference type="EnsemblMetazoa" id="GBRI044900-PA"/>
    </source>
</evidence>
<dbReference type="PANTHER" id="PTHR11012">
    <property type="entry name" value="PROTEIN KINASE-LIKE DOMAIN-CONTAINING"/>
    <property type="match status" value="1"/>
</dbReference>
<dbReference type="SUPFAM" id="SSF56112">
    <property type="entry name" value="Protein kinase-like (PK-like)"/>
    <property type="match status" value="1"/>
</dbReference>
<feature type="domain" description="CHK kinase-like" evidence="1">
    <location>
        <begin position="134"/>
        <end position="330"/>
    </location>
</feature>
<dbReference type="PANTHER" id="PTHR11012:SF54">
    <property type="entry name" value="CHK KINASE-LIKE DOMAIN-CONTAINING PROTEIN"/>
    <property type="match status" value="1"/>
</dbReference>
<keyword evidence="3" id="KW-1185">Reference proteome</keyword>
<reference evidence="2" key="2">
    <citation type="submission" date="2020-05" db="UniProtKB">
        <authorList>
            <consortium name="EnsemblMetazoa"/>
        </authorList>
    </citation>
    <scope>IDENTIFICATION</scope>
    <source>
        <strain evidence="2">IAEA</strain>
    </source>
</reference>
<organism evidence="2 3">
    <name type="scientific">Glossina brevipalpis</name>
    <dbReference type="NCBI Taxonomy" id="37001"/>
    <lineage>
        <taxon>Eukaryota</taxon>
        <taxon>Metazoa</taxon>
        <taxon>Ecdysozoa</taxon>
        <taxon>Arthropoda</taxon>
        <taxon>Hexapoda</taxon>
        <taxon>Insecta</taxon>
        <taxon>Pterygota</taxon>
        <taxon>Neoptera</taxon>
        <taxon>Endopterygota</taxon>
        <taxon>Diptera</taxon>
        <taxon>Brachycera</taxon>
        <taxon>Muscomorpha</taxon>
        <taxon>Hippoboscoidea</taxon>
        <taxon>Glossinidae</taxon>
        <taxon>Glossina</taxon>
    </lineage>
</organism>
<dbReference type="AlphaFoldDB" id="A0A1A9X5H2"/>
<dbReference type="EnsemblMetazoa" id="GBRI044900-RA">
    <property type="protein sequence ID" value="GBRI044900-PA"/>
    <property type="gene ID" value="GBRI044900"/>
</dbReference>
<dbReference type="InterPro" id="IPR011009">
    <property type="entry name" value="Kinase-like_dom_sf"/>
</dbReference>
<sequence>MDSVEENNEISALVYNILNNFLNKEYGQGKYKYDIKGATKKGDNYLGVVYRITIQMLDNDENRHQLILKVPPQNLIRREKFFARPVFLREALAFEKFFPLISEFQQAKGLSVQESFHEYPKYKFSSTDYMNEVICMDDLQPQGFYLFDRFAPLTVDHVSILMRIYGKLHATSLVIKDEKPELLSELKQMEDIFVQQKEYEPLHNYFENLKANVLKCIDEQQEHDYWSKLNDYLGNATIFDLMLKILDAKTSEPYSVICHGDCWINNIMYKCEIDQIKDACLIDWQIMRYASPVVDLMYFLMCCTTGEFRRKYFQNMLDVYHESASDHIKRLGGNAEKLYSRNGLDEELKRKGAIGLLFATFVLPILTTKSEDVPDLEILSEKVAAGETIDIEDSGIHGENAILYNKRMHDVIIDTIDYGWI</sequence>
<dbReference type="InterPro" id="IPR004119">
    <property type="entry name" value="EcKL"/>
</dbReference>
<dbReference type="VEuPathDB" id="VectorBase:GBRI044900"/>